<feature type="repeat" description="Xin" evidence="5">
    <location>
        <begin position="1050"/>
        <end position="1065"/>
    </location>
</feature>
<feature type="repeat" description="Xin" evidence="5">
    <location>
        <begin position="1015"/>
        <end position="1030"/>
    </location>
</feature>
<dbReference type="PROSITE" id="PS51389">
    <property type="entry name" value="XIN"/>
    <property type="match status" value="21"/>
</dbReference>
<feature type="region of interest" description="Disordered" evidence="6">
    <location>
        <begin position="1364"/>
        <end position="1403"/>
    </location>
</feature>
<feature type="compositionally biased region" description="Basic and acidic residues" evidence="6">
    <location>
        <begin position="1383"/>
        <end position="1396"/>
    </location>
</feature>
<comment type="subcellular location">
    <subcellularLocation>
        <location evidence="1">Cell junction</location>
    </subcellularLocation>
</comment>
<feature type="region of interest" description="Disordered" evidence="6">
    <location>
        <begin position="990"/>
        <end position="1010"/>
    </location>
</feature>
<dbReference type="GO" id="GO:0051015">
    <property type="term" value="F:actin filament binding"/>
    <property type="evidence" value="ECO:0007669"/>
    <property type="project" value="TreeGrafter"/>
</dbReference>
<evidence type="ECO:0000256" key="1">
    <source>
        <dbReference type="ARBA" id="ARBA00004282"/>
    </source>
</evidence>
<dbReference type="RefSeq" id="XP_033787617.1">
    <property type="nucleotide sequence ID" value="XM_033931726.1"/>
</dbReference>
<feature type="repeat" description="Xin" evidence="5">
    <location>
        <begin position="764"/>
        <end position="779"/>
    </location>
</feature>
<name>A0A6P8PFN7_GEOSA</name>
<feature type="compositionally biased region" description="Basic and acidic residues" evidence="6">
    <location>
        <begin position="2101"/>
        <end position="2112"/>
    </location>
</feature>
<feature type="region of interest" description="Disordered" evidence="6">
    <location>
        <begin position="1952"/>
        <end position="1974"/>
    </location>
</feature>
<feature type="repeat" description="Xin" evidence="5">
    <location>
        <begin position="580"/>
        <end position="595"/>
    </location>
</feature>
<feature type="region of interest" description="Disordered" evidence="6">
    <location>
        <begin position="1711"/>
        <end position="1825"/>
    </location>
</feature>
<evidence type="ECO:0000313" key="7">
    <source>
        <dbReference type="Proteomes" id="UP000515159"/>
    </source>
</evidence>
<keyword evidence="2" id="KW-0677">Repeat</keyword>
<reference evidence="8" key="1">
    <citation type="submission" date="2025-08" db="UniProtKB">
        <authorList>
            <consortium name="RefSeq"/>
        </authorList>
    </citation>
    <scope>IDENTIFICATION</scope>
</reference>
<dbReference type="InterPro" id="IPR030072">
    <property type="entry name" value="XIRP1/XIRP2"/>
</dbReference>
<comment type="domain">
    <text evidence="5">Xin repeats bind F-actin.</text>
</comment>
<feature type="repeat" description="Xin" evidence="5">
    <location>
        <begin position="618"/>
        <end position="633"/>
    </location>
</feature>
<dbReference type="CTD" id="165904"/>
<evidence type="ECO:0000256" key="2">
    <source>
        <dbReference type="ARBA" id="ARBA00022737"/>
    </source>
</evidence>
<feature type="region of interest" description="Disordered" evidence="6">
    <location>
        <begin position="2277"/>
        <end position="2313"/>
    </location>
</feature>
<dbReference type="FunCoup" id="A0A6P8PFN7">
    <property type="interactions" value="20"/>
</dbReference>
<dbReference type="OrthoDB" id="6129702at2759"/>
<feature type="compositionally biased region" description="Polar residues" evidence="6">
    <location>
        <begin position="1960"/>
        <end position="1974"/>
    </location>
</feature>
<proteinExistence type="inferred from homology"/>
<organism evidence="7 8">
    <name type="scientific">Geotrypetes seraphini</name>
    <name type="common">Gaboon caecilian</name>
    <name type="synonym">Caecilia seraphini</name>
    <dbReference type="NCBI Taxonomy" id="260995"/>
    <lineage>
        <taxon>Eukaryota</taxon>
        <taxon>Metazoa</taxon>
        <taxon>Chordata</taxon>
        <taxon>Craniata</taxon>
        <taxon>Vertebrata</taxon>
        <taxon>Euteleostomi</taxon>
        <taxon>Amphibia</taxon>
        <taxon>Gymnophiona</taxon>
        <taxon>Geotrypetes</taxon>
    </lineage>
</organism>
<feature type="repeat" description="Xin" evidence="5">
    <location>
        <begin position="174"/>
        <end position="189"/>
    </location>
</feature>
<dbReference type="Pfam" id="PF08043">
    <property type="entry name" value="Xin"/>
    <property type="match status" value="17"/>
</dbReference>
<feature type="compositionally biased region" description="Polar residues" evidence="6">
    <location>
        <begin position="1"/>
        <end position="12"/>
    </location>
</feature>
<feature type="region of interest" description="Disordered" evidence="6">
    <location>
        <begin position="1"/>
        <end position="49"/>
    </location>
</feature>
<accession>A0A6P8PFN7</accession>
<feature type="repeat" description="Xin" evidence="5">
    <location>
        <begin position="911"/>
        <end position="926"/>
    </location>
</feature>
<feature type="repeat" description="Xin" evidence="5">
    <location>
        <begin position="470"/>
        <end position="485"/>
    </location>
</feature>
<dbReference type="PANTHER" id="PTHR22591">
    <property type="entry name" value="XIN"/>
    <property type="match status" value="1"/>
</dbReference>
<feature type="repeat" description="Xin" evidence="5">
    <location>
        <begin position="946"/>
        <end position="961"/>
    </location>
</feature>
<dbReference type="KEGG" id="gsh:117354350"/>
<keyword evidence="4 5" id="KW-0009">Actin-binding</keyword>
<dbReference type="PANTHER" id="PTHR22591:SF2">
    <property type="entry name" value="XIN ACTIN-BINDING REPEAT-CONTAINING PROTEIN 1"/>
    <property type="match status" value="1"/>
</dbReference>
<evidence type="ECO:0000256" key="5">
    <source>
        <dbReference type="PROSITE-ProRule" id="PRU00721"/>
    </source>
</evidence>
<feature type="repeat" description="Xin" evidence="5">
    <location>
        <begin position="651"/>
        <end position="666"/>
    </location>
</feature>
<feature type="repeat" description="Xin" evidence="5">
    <location>
        <begin position="542"/>
        <end position="557"/>
    </location>
</feature>
<feature type="repeat" description="Xin" evidence="5">
    <location>
        <begin position="434"/>
        <end position="449"/>
    </location>
</feature>
<feature type="compositionally biased region" description="Polar residues" evidence="6">
    <location>
        <begin position="29"/>
        <end position="39"/>
    </location>
</feature>
<dbReference type="InParanoid" id="A0A6P8PFN7"/>
<evidence type="ECO:0000256" key="6">
    <source>
        <dbReference type="SAM" id="MobiDB-lite"/>
    </source>
</evidence>
<feature type="repeat" description="Xin" evidence="5">
    <location>
        <begin position="977"/>
        <end position="992"/>
    </location>
</feature>
<dbReference type="GO" id="GO:0001725">
    <property type="term" value="C:stress fiber"/>
    <property type="evidence" value="ECO:0007669"/>
    <property type="project" value="TreeGrafter"/>
</dbReference>
<feature type="repeat" description="Xin" evidence="5">
    <location>
        <begin position="251"/>
        <end position="266"/>
    </location>
</feature>
<feature type="repeat" description="Xin" evidence="5">
    <location>
        <begin position="836"/>
        <end position="851"/>
    </location>
</feature>
<feature type="repeat" description="Xin" evidence="5">
    <location>
        <begin position="874"/>
        <end position="889"/>
    </location>
</feature>
<evidence type="ECO:0000256" key="3">
    <source>
        <dbReference type="ARBA" id="ARBA00022949"/>
    </source>
</evidence>
<keyword evidence="3" id="KW-0965">Cell junction</keyword>
<feature type="compositionally biased region" description="Polar residues" evidence="6">
    <location>
        <begin position="1370"/>
        <end position="1381"/>
    </location>
</feature>
<feature type="region of interest" description="Disordered" evidence="6">
    <location>
        <begin position="1299"/>
        <end position="1318"/>
    </location>
</feature>
<comment type="similarity">
    <text evidence="5">Belongs to the Xin family.</text>
</comment>
<dbReference type="GeneID" id="117354350"/>
<dbReference type="GO" id="GO:0007015">
    <property type="term" value="P:actin filament organization"/>
    <property type="evidence" value="ECO:0007669"/>
    <property type="project" value="TreeGrafter"/>
</dbReference>
<feature type="repeat" description="Xin" evidence="5">
    <location>
        <begin position="327"/>
        <end position="342"/>
    </location>
</feature>
<gene>
    <name evidence="8" type="primary">XIRP1</name>
</gene>
<dbReference type="GO" id="GO:0005925">
    <property type="term" value="C:focal adhesion"/>
    <property type="evidence" value="ECO:0007669"/>
    <property type="project" value="TreeGrafter"/>
</dbReference>
<evidence type="ECO:0000313" key="8">
    <source>
        <dbReference type="RefSeq" id="XP_033787617.1"/>
    </source>
</evidence>
<evidence type="ECO:0000256" key="4">
    <source>
        <dbReference type="ARBA" id="ARBA00023203"/>
    </source>
</evidence>
<feature type="repeat" description="Xin" evidence="5">
    <location>
        <begin position="363"/>
        <end position="378"/>
    </location>
</feature>
<dbReference type="InterPro" id="IPR012510">
    <property type="entry name" value="Actin-binding_Xin_repeat"/>
</dbReference>
<keyword evidence="7" id="KW-1185">Reference proteome</keyword>
<feature type="repeat" description="Xin" evidence="5">
    <location>
        <begin position="397"/>
        <end position="412"/>
    </location>
</feature>
<sequence length="2487" mass="278119">MEETQKPVSSKVTMKKVDEDLPLPPPPDSFQNTGNQDSCTVPLPPPKESFSKFYEQRQINELKRLYRHMHPEVQKNLEDAASHDLAEILNNEEQSQQPSVTSDKVPPVEVQSMRWIFENWALDSIGEHQGTKKLTEEETIPSGNVKDTSLRFQKLPFDEDKLNTTVTVKDQAKGDVHTARWLFETQPLDSLNKFYTNETDVQEAILIEPIGDVKGTRHLFETLSLDEVGRCNSIEEHSLLQLQSEIEESKGDVKKTIKLFQTEPLCAIRDSTGNVHGIKSICREEIQSNAFKVARWLFETQPLDKINKDRSKVQIIRGISLEEVKKAGVNDTRWIFETQPLDTINERIDEADFQASTDAVQGVDVSKHRLLFETQSLDSLKGDAPDSISAREAVEGGDVKSTLWLFETKPMETLKDDFEVGQLKKVELLEEEKGDVKQQRHVFETCSLDSISKRSSEGQAINNMQEVMRGDVKSYKDLFESLPLESIKFMDSNSKTKKEEIAAGHVKANQLLFETTPLYAIKDSMGNFHEVTSVSREQVISGDVKNYKWMFETQPLDQFDDSIKKVDVIKGITKQEVMAGNVRTVKWLFETQPIDVIHHQMNESEHNSQAKEDISHKGDVKKCRWLFETQPVDMLYDKGEKKQNSESVPQGDVKSYTWMFETQPLDSLNEIGEQYLKISTSYQDDFKAVDVKTTKHLFETEPLNIDSGEKCKQIIRFSSTVDIQSGEVSRVKEIFELNPIDQINKTNLDTTKAEVTEDENIQPGSVHKFTWLFENCPMDSMANNREGIQEIPPEKDVRGGDVGGKKFIFETYSLDQIHDDANETEIKKIQEIVSKGDVKSCTMRFETQPLYAIQDKEGEYHEVTSVKKEEIMKGDVRGAKWLFETKPLDKIKKDEEVFVIRAVTQEDIKKGNVSAARWRFETEPLDSISDRNEGSVRRTVDDVQKGDVQSSKHLFESQPLGQKKYVRMVSVSDVQQGNVRTSTWLFENQPMDSLKGDSEENSSLTTVQREDVQKGDVKRCTWLFESQPLDNLKDTEASLTPDEQAVGPQVDVKSTTWLFESTPLDNFSSKDKGLREKNATETLETLQTCKAIQHSGIIIETYEAEKVKMAKYQLTSQGAPDILKEEIVGGNLQRIILQLLYRADMEPQGILAKEGEDGDIRVSTLQLLNPSGYASDDLSQALQCFLNQDALIKNGIVMQETATGSVRLTIYSLIHHHESTGIQEEVVKGDVKSTIGSLLASTQNQKSTASVKREDNEKGEVQLYTSCIEKGDLDYLKNRQRDFEIDALNFSQKEQTQTYCAEEGKSKKPLFQDQEQSERTNMAVLPGAKRMLVSENLVIGTLGKKTVQDDKIANATSQSVNHSGIAAKQVMTTGNVKSTLHSQKGEKKESKKETKPEQQQSTLYKVLNHKDAATKKSLCSGEGASHGAQKTEDASKSNLQTAMQGIRQVTAEAKSIQNQAQTKVHKSTEKICLKTKEATGNQGRVTVALEPSMNEQKRATVSTKKVSASEKEQGQRVLNTCQESENVPSADISIKDGVYMAKPVKTFLNPFLDADYQTQSVQEEREQDAVGKGNVKSAITALQSASSEQKGVEKEDVIQGNLKATLQSLERSNVNVSKGDFKAAMIYRNAGKPYSVYKRSKEDQEIRTQTAVHAVLESDYDFPSSSVAVMKKEHCLPSTPARDAPLPLPSNAGRSQEFSAMMHSDIPKTSVPISPKASEKMPLGNPDKFLGPQTSVAERKKPIPPPKPKHLSALSDKVKLAKPVPPPLPSKSQGLNDMQKPKTPTSQEKTGVGPETSEQWISGGPANNLLPGNQNSKANSEKAQKTPLQIAEECYKKSKEEQNKPIRAQGHEWQILNTHPKTMNIVSEESTLTPKKPFVEGRVQESLPSNSKSNGTKQEKLYDYQTLHFDGKNIQSCSQKCSQFSNMNKGITITQNVATIPHNSVVKLSEDCRSGGGEHTVQNTSQRRQESSIEWPNVSQQKIAPCRREIKSEKALQTQEERPVEQVVVRREKQFRETDEERRKRLSFHKDEIMKGNVKAAMDIFENLRRQEELHQILTQVKELEEETSGVNVKALKGLFEKVPDWVVRHKENNCQPKSGEQPRAESWDMTKEDSESISSVELVFEDLERASAEIIQLKEQTLARLLDVEEAIQKALYSVSNLKSESDIAGLSGLFKESLGSATNSAASANIQKISIVSSKAKPERGNPVIDGRIAEGTKVTEKSEMKRSELEIPSAQHRISSPVSPSFISIESAARKPGELSNVAPCSFFPSTNSQNVANSEQFTPDSPNSFLHNSPESNTNQFIPEDNVHGSNQIHKGLSSVRYNLDNAGQSPQCASYYDNWTSDASKCSSVSATKASSLDFTPKTPTSDCSNPRRQKSVLELKTCPDGAKRIGTTTVTEEYEKSDQFGNKIVTSKTSTTVTEQSESKSSSTYEVLSTSPRYEVIASPLIRRHLNNLPDDYECLGGAGETGVVFVTFGSSKLGQT</sequence>
<protein>
    <submittedName>
        <fullName evidence="8">Xin actin-binding repeat-containing protein 1</fullName>
    </submittedName>
</protein>
<feature type="compositionally biased region" description="Polar residues" evidence="6">
    <location>
        <begin position="2277"/>
        <end position="2305"/>
    </location>
</feature>
<feature type="repeat" description="Xin" evidence="5">
    <location>
        <begin position="211"/>
        <end position="226"/>
    </location>
</feature>
<dbReference type="Proteomes" id="UP000515159">
    <property type="component" value="Chromosome 2"/>
</dbReference>
<feature type="repeat" description="Xin" evidence="5">
    <location>
        <begin position="689"/>
        <end position="704"/>
    </location>
</feature>
<feature type="region of interest" description="Disordered" evidence="6">
    <location>
        <begin position="2093"/>
        <end position="2112"/>
    </location>
</feature>